<feature type="binding site" evidence="2">
    <location>
        <position position="84"/>
    </location>
    <ligand>
        <name>substrate</name>
    </ligand>
</feature>
<comment type="caution">
    <text evidence="3">The sequence shown here is derived from an EMBL/GenBank/DDBJ whole genome shotgun (WGS) entry which is preliminary data.</text>
</comment>
<keyword evidence="4" id="KW-1185">Reference proteome</keyword>
<dbReference type="RefSeq" id="WP_094659928.1">
    <property type="nucleotide sequence ID" value="NZ_MWWR01000002.1"/>
</dbReference>
<dbReference type="InterPro" id="IPR013078">
    <property type="entry name" value="His_Pase_superF_clade-1"/>
</dbReference>
<evidence type="ECO:0000313" key="3">
    <source>
        <dbReference type="EMBL" id="OZG53310.1"/>
    </source>
</evidence>
<dbReference type="SUPFAM" id="SSF53254">
    <property type="entry name" value="Phosphoglycerate mutase-like"/>
    <property type="match status" value="1"/>
</dbReference>
<dbReference type="Gene3D" id="3.40.50.1240">
    <property type="entry name" value="Phosphoglycerate mutase-like"/>
    <property type="match status" value="1"/>
</dbReference>
<dbReference type="Proteomes" id="UP000216725">
    <property type="component" value="Unassembled WGS sequence"/>
</dbReference>
<gene>
    <name evidence="3" type="ORF">PSRA_0117</name>
</gene>
<dbReference type="InterPro" id="IPR050275">
    <property type="entry name" value="PGM_Phosphatase"/>
</dbReference>
<organism evidence="3 4">
    <name type="scientific">Pseudoscardovia radai</name>
    <dbReference type="NCBI Taxonomy" id="987066"/>
    <lineage>
        <taxon>Bacteria</taxon>
        <taxon>Bacillati</taxon>
        <taxon>Actinomycetota</taxon>
        <taxon>Actinomycetes</taxon>
        <taxon>Bifidobacteriales</taxon>
        <taxon>Bifidobacteriaceae</taxon>
        <taxon>Pseudoscardovia</taxon>
    </lineage>
</organism>
<dbReference type="PANTHER" id="PTHR48100">
    <property type="entry name" value="BROAD-SPECIFICITY PHOSPHATASE YOR283W-RELATED"/>
    <property type="match status" value="1"/>
</dbReference>
<dbReference type="AlphaFoldDB" id="A0A261F2G2"/>
<evidence type="ECO:0000256" key="2">
    <source>
        <dbReference type="PIRSR" id="PIRSR613078-2"/>
    </source>
</evidence>
<dbReference type="GO" id="GO:0016791">
    <property type="term" value="F:phosphatase activity"/>
    <property type="evidence" value="ECO:0007669"/>
    <property type="project" value="TreeGrafter"/>
</dbReference>
<feature type="active site" description="Tele-phosphohistidine intermediate" evidence="1">
    <location>
        <position position="10"/>
    </location>
</feature>
<feature type="active site" description="Proton donor/acceptor" evidence="1">
    <location>
        <position position="108"/>
    </location>
</feature>
<evidence type="ECO:0000256" key="1">
    <source>
        <dbReference type="PIRSR" id="PIRSR613078-1"/>
    </source>
</evidence>
<dbReference type="SMART" id="SM00855">
    <property type="entry name" value="PGAM"/>
    <property type="match status" value="1"/>
</dbReference>
<dbReference type="CDD" id="cd07067">
    <property type="entry name" value="HP_PGM_like"/>
    <property type="match status" value="1"/>
</dbReference>
<dbReference type="GO" id="GO:0005737">
    <property type="term" value="C:cytoplasm"/>
    <property type="evidence" value="ECO:0007669"/>
    <property type="project" value="TreeGrafter"/>
</dbReference>
<sequence>MVRSILLIRHGRTAYNAQNRFQGQIDIPLDEVGRWQAERTGEALRELQGLNQRIAPASGATLPDTGEAFDPAANLLVVSSDLSRAMATAHAFADPWGLEVHPEPRLRERSFGEWEGVPLPQAEAEYPEDYRAWRDGMGGELRHGAESRAALGERGMQAVNDWVRRASDDQTILFFSHGACIAETIDCMLEPVGSTSGIANFSTMRNDHWAELIPFESQAAGQRWRLLFYNRGPALAMTPQWENPFGE</sequence>
<dbReference type="PANTHER" id="PTHR48100:SF62">
    <property type="entry name" value="GLUCOSYL-3-PHOSPHOGLYCERATE PHOSPHATASE"/>
    <property type="match status" value="1"/>
</dbReference>
<evidence type="ECO:0000313" key="4">
    <source>
        <dbReference type="Proteomes" id="UP000216725"/>
    </source>
</evidence>
<dbReference type="EMBL" id="MWWR01000002">
    <property type="protein sequence ID" value="OZG53310.1"/>
    <property type="molecule type" value="Genomic_DNA"/>
</dbReference>
<feature type="binding site" evidence="2">
    <location>
        <begin position="9"/>
        <end position="16"/>
    </location>
    <ligand>
        <name>substrate</name>
    </ligand>
</feature>
<protein>
    <submittedName>
        <fullName evidence="3">Phosphoglycerate mutase</fullName>
    </submittedName>
</protein>
<name>A0A261F2G2_9BIFI</name>
<dbReference type="OrthoDB" id="4697614at2"/>
<accession>A0A261F2G2</accession>
<proteinExistence type="predicted"/>
<dbReference type="Pfam" id="PF00300">
    <property type="entry name" value="His_Phos_1"/>
    <property type="match status" value="2"/>
</dbReference>
<dbReference type="InterPro" id="IPR029033">
    <property type="entry name" value="His_PPase_superfam"/>
</dbReference>
<reference evidence="3 4" key="1">
    <citation type="journal article" date="2017" name="BMC Genomics">
        <title>Comparative genomic and phylogenomic analyses of the Bifidobacteriaceae family.</title>
        <authorList>
            <person name="Lugli G.A."/>
            <person name="Milani C."/>
            <person name="Turroni F."/>
            <person name="Duranti S."/>
            <person name="Mancabelli L."/>
            <person name="Mangifesta M."/>
            <person name="Ferrario C."/>
            <person name="Modesto M."/>
            <person name="Mattarelli P."/>
            <person name="Jiri K."/>
            <person name="van Sinderen D."/>
            <person name="Ventura M."/>
        </authorList>
    </citation>
    <scope>NUCLEOTIDE SEQUENCE [LARGE SCALE GENOMIC DNA]</scope>
    <source>
        <strain evidence="3 4">DSM 24742</strain>
    </source>
</reference>